<name>A0AAQ4E4N3_AMBAM</name>
<reference evidence="2 3" key="1">
    <citation type="journal article" date="2023" name="Arcadia Sci">
        <title>De novo assembly of a long-read Amblyomma americanum tick genome.</title>
        <authorList>
            <person name="Chou S."/>
            <person name="Poskanzer K.E."/>
            <person name="Rollins M."/>
            <person name="Thuy-Boun P.S."/>
        </authorList>
    </citation>
    <scope>NUCLEOTIDE SEQUENCE [LARGE SCALE GENOMIC DNA]</scope>
    <source>
        <strain evidence="2">F_SG_1</strain>
        <tissue evidence="2">Salivary glands</tissue>
    </source>
</reference>
<accession>A0AAQ4E4N3</accession>
<evidence type="ECO:0000256" key="1">
    <source>
        <dbReference type="SAM" id="SignalP"/>
    </source>
</evidence>
<dbReference type="EMBL" id="JARKHS020022421">
    <property type="protein sequence ID" value="KAK8769592.1"/>
    <property type="molecule type" value="Genomic_DNA"/>
</dbReference>
<protein>
    <recommendedName>
        <fullName evidence="4">Secreted protein</fullName>
    </recommendedName>
</protein>
<organism evidence="2 3">
    <name type="scientific">Amblyomma americanum</name>
    <name type="common">Lone star tick</name>
    <dbReference type="NCBI Taxonomy" id="6943"/>
    <lineage>
        <taxon>Eukaryota</taxon>
        <taxon>Metazoa</taxon>
        <taxon>Ecdysozoa</taxon>
        <taxon>Arthropoda</taxon>
        <taxon>Chelicerata</taxon>
        <taxon>Arachnida</taxon>
        <taxon>Acari</taxon>
        <taxon>Parasitiformes</taxon>
        <taxon>Ixodida</taxon>
        <taxon>Ixodoidea</taxon>
        <taxon>Ixodidae</taxon>
        <taxon>Amblyomminae</taxon>
        <taxon>Amblyomma</taxon>
    </lineage>
</organism>
<dbReference type="PROSITE" id="PS51257">
    <property type="entry name" value="PROKAR_LIPOPROTEIN"/>
    <property type="match status" value="1"/>
</dbReference>
<proteinExistence type="predicted"/>
<evidence type="ECO:0008006" key="4">
    <source>
        <dbReference type="Google" id="ProtNLM"/>
    </source>
</evidence>
<dbReference type="Proteomes" id="UP001321473">
    <property type="component" value="Unassembled WGS sequence"/>
</dbReference>
<keyword evidence="1" id="KW-0732">Signal</keyword>
<evidence type="ECO:0000313" key="2">
    <source>
        <dbReference type="EMBL" id="KAK8769592.1"/>
    </source>
</evidence>
<feature type="signal peptide" evidence="1">
    <location>
        <begin position="1"/>
        <end position="20"/>
    </location>
</feature>
<comment type="caution">
    <text evidence="2">The sequence shown here is derived from an EMBL/GenBank/DDBJ whole genome shotgun (WGS) entry which is preliminary data.</text>
</comment>
<feature type="chain" id="PRO_5043049577" description="Secreted protein" evidence="1">
    <location>
        <begin position="21"/>
        <end position="87"/>
    </location>
</feature>
<gene>
    <name evidence="2" type="ORF">V5799_013943</name>
</gene>
<dbReference type="AlphaFoldDB" id="A0AAQ4E4N3"/>
<keyword evidence="3" id="KW-1185">Reference proteome</keyword>
<sequence length="87" mass="9466">MRATVVCFLLVTVFVIMSEALPPSYGASGSCSGSCWGKSIGDSCGRKCTCQQDPRDASRRDKMARRLLCTSRSSPHVPSRGPRLRTQ</sequence>
<evidence type="ECO:0000313" key="3">
    <source>
        <dbReference type="Proteomes" id="UP001321473"/>
    </source>
</evidence>